<name>A0ABT0C2A7_9BACT</name>
<keyword evidence="1" id="KW-0472">Membrane</keyword>
<protein>
    <submittedName>
        <fullName evidence="2">Uncharacterized protein</fullName>
    </submittedName>
</protein>
<sequence length="206" mass="22740">MRLIANILSIAFHPLLMVTYGVALAFASTYLAVYPLQMKLLILSGVFLMTAVVPAIFIFLLVKYGNAGDYALTNRRVRTLPYLLYVASIVACAFFLLRMLLPFWLVVILFGTAAVMLIAMGINFRWKISAHMIGIGGLIGGIMGIAQIYALNPWRGFIIGFLIAGCLGTSRLILQRHTPAQVYAGFGLGFTGIYISSLLSYFYFFI</sequence>
<evidence type="ECO:0000313" key="2">
    <source>
        <dbReference type="EMBL" id="MCJ2381137.1"/>
    </source>
</evidence>
<feature type="transmembrane region" description="Helical" evidence="1">
    <location>
        <begin position="131"/>
        <end position="150"/>
    </location>
</feature>
<evidence type="ECO:0000313" key="3">
    <source>
        <dbReference type="Proteomes" id="UP001165444"/>
    </source>
</evidence>
<accession>A0ABT0C2A7</accession>
<keyword evidence="1" id="KW-0812">Transmembrane</keyword>
<reference evidence="2 3" key="1">
    <citation type="submission" date="2022-03" db="EMBL/GenBank/DDBJ databases">
        <title>Parabacteroides sp. nov. isolated from swine feces.</title>
        <authorList>
            <person name="Bak J.E."/>
        </authorList>
    </citation>
    <scope>NUCLEOTIDE SEQUENCE [LARGE SCALE GENOMIC DNA]</scope>
    <source>
        <strain evidence="2 3">AGMB00274</strain>
    </source>
</reference>
<feature type="transmembrane region" description="Helical" evidence="1">
    <location>
        <begin position="82"/>
        <end position="97"/>
    </location>
</feature>
<keyword evidence="3" id="KW-1185">Reference proteome</keyword>
<feature type="transmembrane region" description="Helical" evidence="1">
    <location>
        <begin position="103"/>
        <end position="124"/>
    </location>
</feature>
<organism evidence="2 3">
    <name type="scientific">Parabacteroides faecalis</name>
    <dbReference type="NCBI Taxonomy" id="2924040"/>
    <lineage>
        <taxon>Bacteria</taxon>
        <taxon>Pseudomonadati</taxon>
        <taxon>Bacteroidota</taxon>
        <taxon>Bacteroidia</taxon>
        <taxon>Bacteroidales</taxon>
        <taxon>Tannerellaceae</taxon>
        <taxon>Parabacteroides</taxon>
    </lineage>
</organism>
<evidence type="ECO:0000256" key="1">
    <source>
        <dbReference type="SAM" id="Phobius"/>
    </source>
</evidence>
<feature type="transmembrane region" description="Helical" evidence="1">
    <location>
        <begin position="40"/>
        <end position="62"/>
    </location>
</feature>
<dbReference type="EMBL" id="JAKZMM010000027">
    <property type="protein sequence ID" value="MCJ2381137.1"/>
    <property type="molecule type" value="Genomic_DNA"/>
</dbReference>
<dbReference type="Proteomes" id="UP001165444">
    <property type="component" value="Unassembled WGS sequence"/>
</dbReference>
<keyword evidence="1" id="KW-1133">Transmembrane helix</keyword>
<feature type="transmembrane region" description="Helical" evidence="1">
    <location>
        <begin position="156"/>
        <end position="174"/>
    </location>
</feature>
<feature type="transmembrane region" description="Helical" evidence="1">
    <location>
        <begin position="12"/>
        <end position="34"/>
    </location>
</feature>
<feature type="transmembrane region" description="Helical" evidence="1">
    <location>
        <begin position="186"/>
        <end position="204"/>
    </location>
</feature>
<dbReference type="RefSeq" id="WP_022457044.1">
    <property type="nucleotide sequence ID" value="NZ_JAKZMM010000027.1"/>
</dbReference>
<comment type="caution">
    <text evidence="2">The sequence shown here is derived from an EMBL/GenBank/DDBJ whole genome shotgun (WGS) entry which is preliminary data.</text>
</comment>
<gene>
    <name evidence="2" type="ORF">MUN53_11010</name>
</gene>
<proteinExistence type="predicted"/>